<dbReference type="Proteomes" id="UP000092600">
    <property type="component" value="Unassembled WGS sequence"/>
</dbReference>
<comment type="caution">
    <text evidence="2">The sequence shown here is derived from an EMBL/GenBank/DDBJ whole genome shotgun (WGS) entry which is preliminary data.</text>
</comment>
<feature type="coiled-coil region" evidence="1">
    <location>
        <begin position="245"/>
        <end position="307"/>
    </location>
</feature>
<reference evidence="2 3" key="1">
    <citation type="journal article" date="2016" name="DNA Res.">
        <title>The draft genome of MD-2 pineapple using hybrid error correction of long reads.</title>
        <authorList>
            <person name="Redwan R.M."/>
            <person name="Saidin A."/>
            <person name="Kumar S.V."/>
        </authorList>
    </citation>
    <scope>NUCLEOTIDE SEQUENCE [LARGE SCALE GENOMIC DNA]</scope>
    <source>
        <strain evidence="3">cv. MD2</strain>
        <tissue evidence="2">Leaf</tissue>
    </source>
</reference>
<proteinExistence type="predicted"/>
<dbReference type="STRING" id="4615.A0A199VT06"/>
<sequence>PRGGDALFLAPLPSNTRPLRSLPLSSLSEYLRIHTHTPRTPPFSIAPSLVLSNRSDIGLRDRRRDASAPISELNEVKLQSVYCFLFNNALFALNMRSKTNGAIQRTGKLNNIQGHGPNWVLVAGGALLSMLTIRLGCKLKQAFERKRQDNTIKGNGKSPSTRRSRKCRLHSNLNRFNLEEDSCYYCLSGGGVDTRAISKEADPSLPLVKFTGSESNNENGGVMWASSPHASESGSSDIYAKREVIHKLRQQLKRRDEMIMEMQAQITDLQTSLRIQVSESANLQAQLDSANRDLFDSEREIQQLRKVIADHRVAVNGRVNGFYTDSVDDHAELRCVAAERRKGDGANTEILRKEVGELKEVIEGKDFLLQSYKEQKVELWSKMKELQLRLESQVPNIL</sequence>
<dbReference type="PANTHER" id="PTHR34462">
    <property type="entry name" value="OS05G0587400 PROTEIN"/>
    <property type="match status" value="1"/>
</dbReference>
<organism evidence="2 3">
    <name type="scientific">Ananas comosus</name>
    <name type="common">Pineapple</name>
    <name type="synonym">Ananas ananas</name>
    <dbReference type="NCBI Taxonomy" id="4615"/>
    <lineage>
        <taxon>Eukaryota</taxon>
        <taxon>Viridiplantae</taxon>
        <taxon>Streptophyta</taxon>
        <taxon>Embryophyta</taxon>
        <taxon>Tracheophyta</taxon>
        <taxon>Spermatophyta</taxon>
        <taxon>Magnoliopsida</taxon>
        <taxon>Liliopsida</taxon>
        <taxon>Poales</taxon>
        <taxon>Bromeliaceae</taxon>
        <taxon>Bromelioideae</taxon>
        <taxon>Ananas</taxon>
    </lineage>
</organism>
<feature type="non-terminal residue" evidence="2">
    <location>
        <position position="1"/>
    </location>
</feature>
<evidence type="ECO:0000313" key="3">
    <source>
        <dbReference type="Proteomes" id="UP000092600"/>
    </source>
</evidence>
<evidence type="ECO:0000256" key="1">
    <source>
        <dbReference type="SAM" id="Coils"/>
    </source>
</evidence>
<name>A0A199VT06_ANACO</name>
<evidence type="ECO:0000313" key="2">
    <source>
        <dbReference type="EMBL" id="OAY80184.1"/>
    </source>
</evidence>
<keyword evidence="1" id="KW-0175">Coiled coil</keyword>
<gene>
    <name evidence="2" type="ORF">ACMD2_15938</name>
</gene>
<dbReference type="EMBL" id="LSRQ01000931">
    <property type="protein sequence ID" value="OAY80184.1"/>
    <property type="molecule type" value="Genomic_DNA"/>
</dbReference>
<dbReference type="AlphaFoldDB" id="A0A199VT06"/>
<accession>A0A199VT06</accession>
<protein>
    <submittedName>
        <fullName evidence="2">Uncharacterized protein</fullName>
    </submittedName>
</protein>
<dbReference type="PANTHER" id="PTHR34462:SF1">
    <property type="entry name" value="OS05G0587400 PROTEIN"/>
    <property type="match status" value="1"/>
</dbReference>